<dbReference type="InterPro" id="IPR035901">
    <property type="entry name" value="GIY-YIG_endonuc_sf"/>
</dbReference>
<gene>
    <name evidence="2" type="ORF">GQE98_12615</name>
</gene>
<dbReference type="AlphaFoldDB" id="A0A6L8W8P2"/>
<dbReference type="RefSeq" id="WP_161315978.1">
    <property type="nucleotide sequence ID" value="NZ_WTUW01000002.1"/>
</dbReference>
<accession>A0A6L8W8P2</accession>
<keyword evidence="3" id="KW-1185">Reference proteome</keyword>
<name>A0A6L8W8P2_9PROT</name>
<dbReference type="InterPro" id="IPR000305">
    <property type="entry name" value="GIY-YIG_endonuc"/>
</dbReference>
<dbReference type="CDD" id="cd10443">
    <property type="entry name" value="GIY-YIG_HE_Tlr8p_PBC-V_like"/>
    <property type="match status" value="1"/>
</dbReference>
<dbReference type="EMBL" id="WTUW01000002">
    <property type="protein sequence ID" value="MZR31475.1"/>
    <property type="molecule type" value="Genomic_DNA"/>
</dbReference>
<comment type="caution">
    <text evidence="2">The sequence shown here is derived from an EMBL/GenBank/DDBJ whole genome shotgun (WGS) entry which is preliminary data.</text>
</comment>
<feature type="domain" description="GIY-YIG" evidence="1">
    <location>
        <begin position="209"/>
        <end position="303"/>
    </location>
</feature>
<dbReference type="Pfam" id="PF01541">
    <property type="entry name" value="GIY-YIG"/>
    <property type="match status" value="1"/>
</dbReference>
<evidence type="ECO:0000259" key="1">
    <source>
        <dbReference type="SMART" id="SM00465"/>
    </source>
</evidence>
<sequence>MRLKPTHNTLNKEVILFKGRKYQGVRDLYHNSGVTPAVGVATVCGRLRRRLLKKAHLTEEDYAECIELSADEYKRRFRVRKTWVSIENAKHDLRQLYEGLPEPAVKYATFRTRVKSVEKRFSLSFEKIKQAACSDYNTWSNLYGGGRRRKFDYLGDFYPNARGEYPSFTAFLKKIGRYEDRAYLKQRKKMKWDIDVALEEPAIPATDRLGRIYKIVQLSTGKVYVGLTINSLEQRYASHLTSANSKSSISPLHKALQEFGPDDFELEELEANLEINVLGRKEKYWISALNSVVPNGFNANRGGTIGGSRGKPIVIMGVKYPSRVEAANLLSLKLDLAPHVILTRLARGQILPKTARKMSRHPDAGTKFFRIWKSLINGVRNGTRSGPISSRWQNYDNWSADVLPSYIEEYQLVRIDDTKAWEIENFKWVTIQQKVERVHGKGYWIFNNYYPSKKSVSKKFNIAVSTFTYRVEKLGLSPEEAVSRELGLTSTKGLKFEFEGESYPSQTAAARILAKQHIISFDRARDRIRRNIPTERWSSM</sequence>
<dbReference type="SUPFAM" id="SSF82771">
    <property type="entry name" value="GIY-YIG endonuclease"/>
    <property type="match status" value="1"/>
</dbReference>
<dbReference type="Gene3D" id="3.40.1440.10">
    <property type="entry name" value="GIY-YIG endonuclease"/>
    <property type="match status" value="1"/>
</dbReference>
<proteinExistence type="predicted"/>
<protein>
    <recommendedName>
        <fullName evidence="1">GIY-YIG domain-containing protein</fullName>
    </recommendedName>
</protein>
<organism evidence="2 3">
    <name type="scientific">Sneathiella litorea</name>
    <dbReference type="NCBI Taxonomy" id="2606216"/>
    <lineage>
        <taxon>Bacteria</taxon>
        <taxon>Pseudomonadati</taxon>
        <taxon>Pseudomonadota</taxon>
        <taxon>Alphaproteobacteria</taxon>
        <taxon>Sneathiellales</taxon>
        <taxon>Sneathiellaceae</taxon>
        <taxon>Sneathiella</taxon>
    </lineage>
</organism>
<evidence type="ECO:0000313" key="2">
    <source>
        <dbReference type="EMBL" id="MZR31475.1"/>
    </source>
</evidence>
<dbReference type="Proteomes" id="UP000476030">
    <property type="component" value="Unassembled WGS sequence"/>
</dbReference>
<dbReference type="SMART" id="SM00465">
    <property type="entry name" value="GIYc"/>
    <property type="match status" value="1"/>
</dbReference>
<reference evidence="2 3" key="1">
    <citation type="submission" date="2019-12" db="EMBL/GenBank/DDBJ databases">
        <title>Snethiella sp. nov. sp. isolated from sea sand.</title>
        <authorList>
            <person name="Kim J."/>
            <person name="Jeong S.E."/>
            <person name="Jung H.S."/>
            <person name="Jeon C.O."/>
        </authorList>
    </citation>
    <scope>NUCLEOTIDE SEQUENCE [LARGE SCALE GENOMIC DNA]</scope>
    <source>
        <strain evidence="2 3">DP05</strain>
    </source>
</reference>
<evidence type="ECO:0000313" key="3">
    <source>
        <dbReference type="Proteomes" id="UP000476030"/>
    </source>
</evidence>